<keyword evidence="11" id="KW-0902">Two-component regulatory system</keyword>
<keyword evidence="16" id="KW-1185">Reference proteome</keyword>
<dbReference type="InterPro" id="IPR011495">
    <property type="entry name" value="Sig_transdc_His_kin_sub2_dim/P"/>
</dbReference>
<comment type="caution">
    <text evidence="15">The sequence shown here is derived from an EMBL/GenBank/DDBJ whole genome shotgun (WGS) entry which is preliminary data.</text>
</comment>
<dbReference type="Gene3D" id="1.20.120.620">
    <property type="entry name" value="Backbone structure of the membrane domain of e. Coli histidine kinase receptor kdpd"/>
    <property type="match status" value="1"/>
</dbReference>
<dbReference type="Pfam" id="PF07568">
    <property type="entry name" value="HisKA_2"/>
    <property type="match status" value="1"/>
</dbReference>
<dbReference type="EC" id="2.7.13.3" evidence="3"/>
<dbReference type="GO" id="GO:0005524">
    <property type="term" value="F:ATP binding"/>
    <property type="evidence" value="ECO:0007669"/>
    <property type="project" value="UniProtKB-KW"/>
</dbReference>
<dbReference type="PROSITE" id="PS50109">
    <property type="entry name" value="HIS_KIN"/>
    <property type="match status" value="1"/>
</dbReference>
<evidence type="ECO:0000256" key="7">
    <source>
        <dbReference type="ARBA" id="ARBA00022741"/>
    </source>
</evidence>
<comment type="catalytic activity">
    <reaction evidence="1">
        <text>ATP + protein L-histidine = ADP + protein N-phospho-L-histidine.</text>
        <dbReference type="EC" id="2.7.13.3"/>
    </reaction>
</comment>
<evidence type="ECO:0000256" key="10">
    <source>
        <dbReference type="ARBA" id="ARBA00022989"/>
    </source>
</evidence>
<evidence type="ECO:0000256" key="3">
    <source>
        <dbReference type="ARBA" id="ARBA00012438"/>
    </source>
</evidence>
<reference evidence="15 16" key="1">
    <citation type="submission" date="2020-08" db="EMBL/GenBank/DDBJ databases">
        <title>Genomic Encyclopedia of Type Strains, Phase IV (KMG-IV): sequencing the most valuable type-strain genomes for metagenomic binning, comparative biology and taxonomic classification.</title>
        <authorList>
            <person name="Goeker M."/>
        </authorList>
    </citation>
    <scope>NUCLEOTIDE SEQUENCE [LARGE SCALE GENOMIC DNA]</scope>
    <source>
        <strain evidence="15 16">DSM 29348</strain>
    </source>
</reference>
<proteinExistence type="predicted"/>
<keyword evidence="6 13" id="KW-0812">Transmembrane</keyword>
<dbReference type="GO" id="GO:0016020">
    <property type="term" value="C:membrane"/>
    <property type="evidence" value="ECO:0007669"/>
    <property type="project" value="UniProtKB-SubCell"/>
</dbReference>
<keyword evidence="12 13" id="KW-0472">Membrane</keyword>
<dbReference type="GO" id="GO:0000160">
    <property type="term" value="P:phosphorelay signal transduction system"/>
    <property type="evidence" value="ECO:0007669"/>
    <property type="project" value="UniProtKB-KW"/>
</dbReference>
<evidence type="ECO:0000256" key="11">
    <source>
        <dbReference type="ARBA" id="ARBA00023012"/>
    </source>
</evidence>
<feature type="transmembrane region" description="Helical" evidence="13">
    <location>
        <begin position="57"/>
        <end position="84"/>
    </location>
</feature>
<name>A0A7W6GMH3_9SPHN</name>
<evidence type="ECO:0000256" key="4">
    <source>
        <dbReference type="ARBA" id="ARBA00022553"/>
    </source>
</evidence>
<evidence type="ECO:0000256" key="2">
    <source>
        <dbReference type="ARBA" id="ARBA00004141"/>
    </source>
</evidence>
<evidence type="ECO:0000313" key="15">
    <source>
        <dbReference type="EMBL" id="MBB3981196.1"/>
    </source>
</evidence>
<keyword evidence="7" id="KW-0547">Nucleotide-binding</keyword>
<dbReference type="EMBL" id="JACIEB010000001">
    <property type="protein sequence ID" value="MBB3981196.1"/>
    <property type="molecule type" value="Genomic_DNA"/>
</dbReference>
<dbReference type="GO" id="GO:0004673">
    <property type="term" value="F:protein histidine kinase activity"/>
    <property type="evidence" value="ECO:0007669"/>
    <property type="project" value="UniProtKB-EC"/>
</dbReference>
<evidence type="ECO:0000256" key="9">
    <source>
        <dbReference type="ARBA" id="ARBA00022840"/>
    </source>
</evidence>
<evidence type="ECO:0000256" key="12">
    <source>
        <dbReference type="ARBA" id="ARBA00023136"/>
    </source>
</evidence>
<comment type="subcellular location">
    <subcellularLocation>
        <location evidence="2">Membrane</location>
        <topology evidence="2">Multi-pass membrane protein</topology>
    </subcellularLocation>
</comment>
<gene>
    <name evidence="15" type="ORF">GGR44_000827</name>
</gene>
<feature type="transmembrane region" description="Helical" evidence="13">
    <location>
        <begin position="20"/>
        <end position="37"/>
    </location>
</feature>
<keyword evidence="4" id="KW-0597">Phosphoprotein</keyword>
<keyword evidence="10 13" id="KW-1133">Transmembrane helix</keyword>
<feature type="transmembrane region" description="Helical" evidence="13">
    <location>
        <begin position="96"/>
        <end position="118"/>
    </location>
</feature>
<dbReference type="Pfam" id="PF02518">
    <property type="entry name" value="HATPase_c"/>
    <property type="match status" value="1"/>
</dbReference>
<dbReference type="Gene3D" id="3.30.565.10">
    <property type="entry name" value="Histidine kinase-like ATPase, C-terminal domain"/>
    <property type="match status" value="1"/>
</dbReference>
<dbReference type="Proteomes" id="UP000552757">
    <property type="component" value="Unassembled WGS sequence"/>
</dbReference>
<sequence length="339" mass="37349">MQRANERFIERLPLRLPRAWHSYACVASLCAICFFLRELAEPLLPPGYPFLSFFPAVILSSFLFGVRPGIFAALICGLLSWYFFIAPQSSFGVNSAVVTAMAFYIGVVAVDILVIHWMQRANYNLAVERERNRKLADNRELLFHELQHRVSNNLQVVAALLSLHRRQVRDEEARKVMEEAAGRLALIGKISRALYRPDDTGQEIGALLDMLSRDLAEAAGREDIGLVVDVPGDLVVEADTMVPLALVTAEAVSNAFEHGFDSERKGNIHIALAKDDDGMLRLRVSDDGRGLPAGFDPDARSSLGLRIADVLASQLGGRFMLTPSASGGAMAMLDFPARR</sequence>
<dbReference type="SMART" id="SM00387">
    <property type="entry name" value="HATPase_c"/>
    <property type="match status" value="1"/>
</dbReference>
<dbReference type="InterPro" id="IPR025201">
    <property type="entry name" value="KdpD_TM"/>
</dbReference>
<evidence type="ECO:0000256" key="8">
    <source>
        <dbReference type="ARBA" id="ARBA00022777"/>
    </source>
</evidence>
<keyword evidence="9" id="KW-0067">ATP-binding</keyword>
<evidence type="ECO:0000256" key="13">
    <source>
        <dbReference type="SAM" id="Phobius"/>
    </source>
</evidence>
<organism evidence="15 16">
    <name type="scientific">Sphingobium fontiphilum</name>
    <dbReference type="NCBI Taxonomy" id="944425"/>
    <lineage>
        <taxon>Bacteria</taxon>
        <taxon>Pseudomonadati</taxon>
        <taxon>Pseudomonadota</taxon>
        <taxon>Alphaproteobacteria</taxon>
        <taxon>Sphingomonadales</taxon>
        <taxon>Sphingomonadaceae</taxon>
        <taxon>Sphingobium</taxon>
    </lineage>
</organism>
<keyword evidence="5" id="KW-0808">Transferase</keyword>
<dbReference type="InterPro" id="IPR038318">
    <property type="entry name" value="KdpD_sf"/>
</dbReference>
<dbReference type="InterPro" id="IPR036890">
    <property type="entry name" value="HATPase_C_sf"/>
</dbReference>
<evidence type="ECO:0000256" key="6">
    <source>
        <dbReference type="ARBA" id="ARBA00022692"/>
    </source>
</evidence>
<accession>A0A7W6GMH3</accession>
<evidence type="ECO:0000313" key="16">
    <source>
        <dbReference type="Proteomes" id="UP000552757"/>
    </source>
</evidence>
<protein>
    <recommendedName>
        <fullName evidence="3">histidine kinase</fullName>
        <ecNumber evidence="3">2.7.13.3</ecNumber>
    </recommendedName>
</protein>
<dbReference type="PANTHER" id="PTHR41523:SF8">
    <property type="entry name" value="ETHYLENE RESPONSE SENSOR PROTEIN"/>
    <property type="match status" value="1"/>
</dbReference>
<dbReference type="AlphaFoldDB" id="A0A7W6GMH3"/>
<keyword evidence="8 15" id="KW-0418">Kinase</keyword>
<dbReference type="InterPro" id="IPR003594">
    <property type="entry name" value="HATPase_dom"/>
</dbReference>
<dbReference type="InterPro" id="IPR005467">
    <property type="entry name" value="His_kinase_dom"/>
</dbReference>
<dbReference type="PANTHER" id="PTHR41523">
    <property type="entry name" value="TWO-COMPONENT SYSTEM SENSOR PROTEIN"/>
    <property type="match status" value="1"/>
</dbReference>
<dbReference type="Pfam" id="PF13493">
    <property type="entry name" value="DUF4118"/>
    <property type="match status" value="1"/>
</dbReference>
<evidence type="ECO:0000256" key="5">
    <source>
        <dbReference type="ARBA" id="ARBA00022679"/>
    </source>
</evidence>
<dbReference type="SUPFAM" id="SSF55874">
    <property type="entry name" value="ATPase domain of HSP90 chaperone/DNA topoisomerase II/histidine kinase"/>
    <property type="match status" value="1"/>
</dbReference>
<feature type="domain" description="Histidine kinase" evidence="14">
    <location>
        <begin position="145"/>
        <end position="339"/>
    </location>
</feature>
<evidence type="ECO:0000256" key="1">
    <source>
        <dbReference type="ARBA" id="ARBA00000085"/>
    </source>
</evidence>
<dbReference type="RefSeq" id="WP_183954136.1">
    <property type="nucleotide sequence ID" value="NZ_JACIEB010000001.1"/>
</dbReference>
<evidence type="ECO:0000259" key="14">
    <source>
        <dbReference type="PROSITE" id="PS50109"/>
    </source>
</evidence>